<dbReference type="AlphaFoldDB" id="A0A6A6HXC7"/>
<accession>A0A6A6HXC7</accession>
<name>A0A6A6HXC7_9PLEO</name>
<dbReference type="Proteomes" id="UP000800094">
    <property type="component" value="Unassembled WGS sequence"/>
</dbReference>
<sequence>MKHALLAASPRTPRRTMPAAIGRLRRLLQGQADAGAAPYTPVCAQSAIFQLAHLACVCLTCWCVLRGCMQLQLCLARLGPHLGKSLPSTVYLPQMPVPLAIDHFFERLRVSPSFVLCHSLPL</sequence>
<protein>
    <submittedName>
        <fullName evidence="1">Uncharacterized protein</fullName>
    </submittedName>
</protein>
<proteinExistence type="predicted"/>
<dbReference type="EMBL" id="ML987206">
    <property type="protein sequence ID" value="KAF2242865.1"/>
    <property type="molecule type" value="Genomic_DNA"/>
</dbReference>
<reference evidence="1" key="1">
    <citation type="journal article" date="2020" name="Stud. Mycol.">
        <title>101 Dothideomycetes genomes: a test case for predicting lifestyles and emergence of pathogens.</title>
        <authorList>
            <person name="Haridas S."/>
            <person name="Albert R."/>
            <person name="Binder M."/>
            <person name="Bloem J."/>
            <person name="Labutti K."/>
            <person name="Salamov A."/>
            <person name="Andreopoulos B."/>
            <person name="Baker S."/>
            <person name="Barry K."/>
            <person name="Bills G."/>
            <person name="Bluhm B."/>
            <person name="Cannon C."/>
            <person name="Castanera R."/>
            <person name="Culley D."/>
            <person name="Daum C."/>
            <person name="Ezra D."/>
            <person name="Gonzalez J."/>
            <person name="Henrissat B."/>
            <person name="Kuo A."/>
            <person name="Liang C."/>
            <person name="Lipzen A."/>
            <person name="Lutzoni F."/>
            <person name="Magnuson J."/>
            <person name="Mondo S."/>
            <person name="Nolan M."/>
            <person name="Ohm R."/>
            <person name="Pangilinan J."/>
            <person name="Park H.-J."/>
            <person name="Ramirez L."/>
            <person name="Alfaro M."/>
            <person name="Sun H."/>
            <person name="Tritt A."/>
            <person name="Yoshinaga Y."/>
            <person name="Zwiers L.-H."/>
            <person name="Turgeon B."/>
            <person name="Goodwin S."/>
            <person name="Spatafora J."/>
            <person name="Crous P."/>
            <person name="Grigoriev I."/>
        </authorList>
    </citation>
    <scope>NUCLEOTIDE SEQUENCE</scope>
    <source>
        <strain evidence="1">CBS 122368</strain>
    </source>
</reference>
<organism evidence="1 2">
    <name type="scientific">Trematosphaeria pertusa</name>
    <dbReference type="NCBI Taxonomy" id="390896"/>
    <lineage>
        <taxon>Eukaryota</taxon>
        <taxon>Fungi</taxon>
        <taxon>Dikarya</taxon>
        <taxon>Ascomycota</taxon>
        <taxon>Pezizomycotina</taxon>
        <taxon>Dothideomycetes</taxon>
        <taxon>Pleosporomycetidae</taxon>
        <taxon>Pleosporales</taxon>
        <taxon>Massarineae</taxon>
        <taxon>Trematosphaeriaceae</taxon>
        <taxon>Trematosphaeria</taxon>
    </lineage>
</organism>
<dbReference type="RefSeq" id="XP_033677869.1">
    <property type="nucleotide sequence ID" value="XM_033819508.1"/>
</dbReference>
<evidence type="ECO:0000313" key="2">
    <source>
        <dbReference type="Proteomes" id="UP000800094"/>
    </source>
</evidence>
<dbReference type="GeneID" id="54572838"/>
<keyword evidence="2" id="KW-1185">Reference proteome</keyword>
<gene>
    <name evidence="1" type="ORF">BU26DRAFT_120240</name>
</gene>
<evidence type="ECO:0000313" key="1">
    <source>
        <dbReference type="EMBL" id="KAF2242865.1"/>
    </source>
</evidence>